<gene>
    <name evidence="2" type="ORF">J2X21_001682</name>
</gene>
<reference evidence="2 3" key="1">
    <citation type="submission" date="2023-07" db="EMBL/GenBank/DDBJ databases">
        <title>Sorghum-associated microbial communities from plants grown in Nebraska, USA.</title>
        <authorList>
            <person name="Schachtman D."/>
        </authorList>
    </citation>
    <scope>NUCLEOTIDE SEQUENCE [LARGE SCALE GENOMIC DNA]</scope>
    <source>
        <strain evidence="2 3">BE316</strain>
    </source>
</reference>
<proteinExistence type="predicted"/>
<feature type="region of interest" description="Disordered" evidence="1">
    <location>
        <begin position="63"/>
        <end position="84"/>
    </location>
</feature>
<protein>
    <submittedName>
        <fullName evidence="2">Uncharacterized protein</fullName>
    </submittedName>
</protein>
<organism evidence="2 3">
    <name type="scientific">Roseateles asaccharophilus</name>
    <dbReference type="NCBI Taxonomy" id="582607"/>
    <lineage>
        <taxon>Bacteria</taxon>
        <taxon>Pseudomonadati</taxon>
        <taxon>Pseudomonadota</taxon>
        <taxon>Betaproteobacteria</taxon>
        <taxon>Burkholderiales</taxon>
        <taxon>Sphaerotilaceae</taxon>
        <taxon>Roseateles</taxon>
    </lineage>
</organism>
<accession>A0ABU2A5S5</accession>
<dbReference type="Proteomes" id="UP001180825">
    <property type="component" value="Unassembled WGS sequence"/>
</dbReference>
<name>A0ABU2A5S5_9BURK</name>
<dbReference type="RefSeq" id="WP_310327204.1">
    <property type="nucleotide sequence ID" value="NZ_JAVDXV010000002.1"/>
</dbReference>
<dbReference type="EMBL" id="JAVDXV010000002">
    <property type="protein sequence ID" value="MDR7332556.1"/>
    <property type="molecule type" value="Genomic_DNA"/>
</dbReference>
<evidence type="ECO:0000313" key="2">
    <source>
        <dbReference type="EMBL" id="MDR7332556.1"/>
    </source>
</evidence>
<evidence type="ECO:0000313" key="3">
    <source>
        <dbReference type="Proteomes" id="UP001180825"/>
    </source>
</evidence>
<comment type="caution">
    <text evidence="2">The sequence shown here is derived from an EMBL/GenBank/DDBJ whole genome shotgun (WGS) entry which is preliminary data.</text>
</comment>
<keyword evidence="3" id="KW-1185">Reference proteome</keyword>
<sequence>MASLRLHPWRRPLKRVDDVVHVIHGQAGARRTNHNSTIERTARELLNQQESTGTVQIVKDDKGFPTMMGLQPKDDVGMPIPVHADGNASPGVALVKVVSDERKQPGNTC</sequence>
<evidence type="ECO:0000256" key="1">
    <source>
        <dbReference type="SAM" id="MobiDB-lite"/>
    </source>
</evidence>